<dbReference type="SMART" id="SM01163">
    <property type="entry name" value="DUF1785"/>
    <property type="match status" value="1"/>
</dbReference>
<dbReference type="InterPro" id="IPR012337">
    <property type="entry name" value="RNaseH-like_sf"/>
</dbReference>
<dbReference type="RefSeq" id="XP_069197009.1">
    <property type="nucleotide sequence ID" value="XM_069344582.1"/>
</dbReference>
<dbReference type="InterPro" id="IPR036397">
    <property type="entry name" value="RNaseH_sf"/>
</dbReference>
<dbReference type="PROSITE" id="PS50821">
    <property type="entry name" value="PAZ"/>
    <property type="match status" value="1"/>
</dbReference>
<comment type="caution">
    <text evidence="5">The sequence shown here is derived from an EMBL/GenBank/DDBJ whole genome shotgun (WGS) entry which is preliminary data.</text>
</comment>
<sequence length="1023" mass="114129">MSNEARGGGRSRGGRGDGRGSSQRGGFQIRGNDGGNTQRGGHRGPDESRGGSSSRGGTNTRGGNSGQARGRGGSHSVAMRGGRPAPEIYRPNDVPPPDPAVGAAEDHRAKETRSQTIEGFPGRPDHGTKGRRIILRANYFPLEPARGATNFGTRLYRYTVSVTDPQLSKAKSKVMINAIVRLPLFDGVVWATDYRNIIVTTKKLGFGPRSFEQDIQVVDADQPTTQPLPSDPVHVQQARARRSKRFRLQASGDYSVDDLVLALRSNAPGAVYIAKAEVVQLLNVIISKSPSTALNIYRPGQNVFYPDGHILTRDLDLPGGLRALRGYYSSVRTSTHRILLNLNVTSAAFYKPVALRELIIQFLDNTSRRWFDRDLTNLEVFLRHLRVETGYLERRDVQGKTIRDQSGKPVRVRQKKTILGFSYSPRFGSARQVHFSHHDPLNPEAPQRRTSVLDYFRTTHNKNLTYPDDPVVNVGSRNDPIYLPIELCSVMPGQAVKKFLTGPQTASMIRFASRSPSDNALSIAGTDNQPGDGLAVMGLTLPAQESILHPFGLRVGTTMITVPGRILPWPELKYLDQAKQRPRIGSWNLANARFIRPGGFTNWSCLVINYHGNQGNVFPSANVREQLLQNFAGQLQGYGLVMGQRLPTQETTIDRPRPEIRDTIDTELKELFSRAAQRNIEILLVILQEADKWLYARIKLHGDVNYGVQTVCAVGNKIQKEAGQPMYLGNLALKFNIKGGGVSHIIDSKTMPPLDEKLMLVGIDVTHPSPGSADGSPSIAAVVSNIDMMLHQWPGSIRRQTGRAEMVETLTEMMIERLTLWRKKHRALPNKMIIYRDGVSEGQYRLVLETELPAIQEAFKRLYGQENKWPKVTIVVVGKRHHTRFYPTKQEDTDGKSGNPMPGTVVDRGVTDHYLWDFFLQAHQGLQGTARPAHYVVIMDQNQFNQDRLEAFTHSMCYLFNRATKAVSICPPAYYADLLCERGRAYLYSTLNENSSGGNAYNANTAEWRDVIHERVRDKTFYI</sequence>
<gene>
    <name evidence="5" type="ORF">AAFC00_004875</name>
</gene>
<name>A0ABR3P3G4_9PEZI</name>
<dbReference type="PANTHER" id="PTHR22891">
    <property type="entry name" value="EUKARYOTIC TRANSLATION INITIATION FACTOR 2C"/>
    <property type="match status" value="1"/>
</dbReference>
<feature type="domain" description="Piwi" evidence="4">
    <location>
        <begin position="682"/>
        <end position="988"/>
    </location>
</feature>
<dbReference type="Pfam" id="PF02170">
    <property type="entry name" value="PAZ"/>
    <property type="match status" value="1"/>
</dbReference>
<evidence type="ECO:0000313" key="5">
    <source>
        <dbReference type="EMBL" id="KAL1297327.1"/>
    </source>
</evidence>
<dbReference type="InterPro" id="IPR003165">
    <property type="entry name" value="Piwi"/>
</dbReference>
<evidence type="ECO:0000313" key="6">
    <source>
        <dbReference type="Proteomes" id="UP001562354"/>
    </source>
</evidence>
<feature type="compositionally biased region" description="Gly residues" evidence="2">
    <location>
        <begin position="59"/>
        <end position="73"/>
    </location>
</feature>
<dbReference type="InterPro" id="IPR003100">
    <property type="entry name" value="PAZ_dom"/>
</dbReference>
<dbReference type="InterPro" id="IPR036085">
    <property type="entry name" value="PAZ_dom_sf"/>
</dbReference>
<dbReference type="SUPFAM" id="SSF53098">
    <property type="entry name" value="Ribonuclease H-like"/>
    <property type="match status" value="1"/>
</dbReference>
<evidence type="ECO:0008006" key="7">
    <source>
        <dbReference type="Google" id="ProtNLM"/>
    </source>
</evidence>
<feature type="compositionally biased region" description="Gly residues" evidence="2">
    <location>
        <begin position="1"/>
        <end position="11"/>
    </location>
</feature>
<reference evidence="5 6" key="1">
    <citation type="submission" date="2024-07" db="EMBL/GenBank/DDBJ databases">
        <title>Draft sequence of the Neodothiora populina.</title>
        <authorList>
            <person name="Drown D.D."/>
            <person name="Schuette U.S."/>
            <person name="Buechlein A.B."/>
            <person name="Rusch D.R."/>
            <person name="Winton L.W."/>
            <person name="Adams G.A."/>
        </authorList>
    </citation>
    <scope>NUCLEOTIDE SEQUENCE [LARGE SCALE GENOMIC DNA]</scope>
    <source>
        <strain evidence="5 6">CPC 39397</strain>
    </source>
</reference>
<dbReference type="CDD" id="cd04657">
    <property type="entry name" value="Piwi_ago-like"/>
    <property type="match status" value="1"/>
</dbReference>
<evidence type="ECO:0000259" key="4">
    <source>
        <dbReference type="PROSITE" id="PS50822"/>
    </source>
</evidence>
<evidence type="ECO:0000259" key="3">
    <source>
        <dbReference type="PROSITE" id="PS50821"/>
    </source>
</evidence>
<feature type="region of interest" description="Disordered" evidence="2">
    <location>
        <begin position="1"/>
        <end position="129"/>
    </location>
</feature>
<dbReference type="InterPro" id="IPR032472">
    <property type="entry name" value="ArgoL2"/>
</dbReference>
<dbReference type="SMART" id="SM00949">
    <property type="entry name" value="PAZ"/>
    <property type="match status" value="1"/>
</dbReference>
<keyword evidence="6" id="KW-1185">Reference proteome</keyword>
<protein>
    <recommendedName>
        <fullName evidence="7">Piwi-domain-containing protein</fullName>
    </recommendedName>
</protein>
<feature type="compositionally biased region" description="Basic and acidic residues" evidence="2">
    <location>
        <begin position="104"/>
        <end position="113"/>
    </location>
</feature>
<accession>A0ABR3P3G4</accession>
<evidence type="ECO:0000256" key="2">
    <source>
        <dbReference type="SAM" id="MobiDB-lite"/>
    </source>
</evidence>
<dbReference type="SUPFAM" id="SSF101690">
    <property type="entry name" value="PAZ domain"/>
    <property type="match status" value="1"/>
</dbReference>
<dbReference type="InterPro" id="IPR014811">
    <property type="entry name" value="ArgoL1"/>
</dbReference>
<organism evidence="5 6">
    <name type="scientific">Neodothiora populina</name>
    <dbReference type="NCBI Taxonomy" id="2781224"/>
    <lineage>
        <taxon>Eukaryota</taxon>
        <taxon>Fungi</taxon>
        <taxon>Dikarya</taxon>
        <taxon>Ascomycota</taxon>
        <taxon>Pezizomycotina</taxon>
        <taxon>Dothideomycetes</taxon>
        <taxon>Dothideomycetidae</taxon>
        <taxon>Dothideales</taxon>
        <taxon>Dothioraceae</taxon>
        <taxon>Neodothiora</taxon>
    </lineage>
</organism>
<comment type="similarity">
    <text evidence="1">Belongs to the argonaute family.</text>
</comment>
<dbReference type="InterPro" id="IPR032474">
    <property type="entry name" value="Argonaute_N"/>
</dbReference>
<dbReference type="Pfam" id="PF08699">
    <property type="entry name" value="ArgoL1"/>
    <property type="match status" value="1"/>
</dbReference>
<dbReference type="Pfam" id="PF16488">
    <property type="entry name" value="ArgoL2"/>
    <property type="match status" value="1"/>
</dbReference>
<dbReference type="CDD" id="cd02846">
    <property type="entry name" value="PAZ_argonaute_like"/>
    <property type="match status" value="1"/>
</dbReference>
<dbReference type="PROSITE" id="PS50822">
    <property type="entry name" value="PIWI"/>
    <property type="match status" value="1"/>
</dbReference>
<dbReference type="Pfam" id="PF02171">
    <property type="entry name" value="Piwi"/>
    <property type="match status" value="1"/>
</dbReference>
<dbReference type="InterPro" id="IPR045246">
    <property type="entry name" value="Piwi_ago-like"/>
</dbReference>
<dbReference type="Gene3D" id="3.30.420.10">
    <property type="entry name" value="Ribonuclease H-like superfamily/Ribonuclease H"/>
    <property type="match status" value="1"/>
</dbReference>
<dbReference type="Pfam" id="PF16486">
    <property type="entry name" value="ArgoN"/>
    <property type="match status" value="1"/>
</dbReference>
<dbReference type="Proteomes" id="UP001562354">
    <property type="component" value="Unassembled WGS sequence"/>
</dbReference>
<feature type="domain" description="PAZ" evidence="3">
    <location>
        <begin position="376"/>
        <end position="492"/>
    </location>
</feature>
<dbReference type="SMART" id="SM00950">
    <property type="entry name" value="Piwi"/>
    <property type="match status" value="1"/>
</dbReference>
<proteinExistence type="inferred from homology"/>
<dbReference type="Gene3D" id="2.170.260.10">
    <property type="entry name" value="paz domain"/>
    <property type="match status" value="1"/>
</dbReference>
<dbReference type="GeneID" id="95978575"/>
<dbReference type="Gene3D" id="3.40.50.2300">
    <property type="match status" value="1"/>
</dbReference>
<dbReference type="EMBL" id="JBFMKM010000016">
    <property type="protein sequence ID" value="KAL1297327.1"/>
    <property type="molecule type" value="Genomic_DNA"/>
</dbReference>
<evidence type="ECO:0000256" key="1">
    <source>
        <dbReference type="RuleBase" id="RU361178"/>
    </source>
</evidence>